<dbReference type="Gene3D" id="1.20.120.910">
    <property type="entry name" value="DksA, coiled-coil domain"/>
    <property type="match status" value="1"/>
</dbReference>
<evidence type="ECO:0000259" key="5">
    <source>
        <dbReference type="Pfam" id="PF01258"/>
    </source>
</evidence>
<dbReference type="InterPro" id="IPR000962">
    <property type="entry name" value="Znf_DskA_TraR"/>
</dbReference>
<dbReference type="RefSeq" id="WP_016821044.1">
    <property type="nucleotide sequence ID" value="NZ_CP023711.1"/>
</dbReference>
<evidence type="ECO:0000256" key="3">
    <source>
        <dbReference type="ARBA" id="ARBA00022833"/>
    </source>
</evidence>
<feature type="compositionally biased region" description="Polar residues" evidence="4">
    <location>
        <begin position="29"/>
        <end position="52"/>
    </location>
</feature>
<name>A0A378XY60_PAEPO</name>
<evidence type="ECO:0000256" key="2">
    <source>
        <dbReference type="ARBA" id="ARBA00022771"/>
    </source>
</evidence>
<feature type="region of interest" description="Disordered" evidence="4">
    <location>
        <begin position="167"/>
        <end position="189"/>
    </location>
</feature>
<dbReference type="GeneID" id="93345664"/>
<sequence length="189" mass="21247">MNHLNDSQLAELKHMLLEQKKDLEKHFKQNGQENTKLGETLTDSTGELSSYDNHPADIGTETFERSRDLAINESLENELEQVNAALQRMEDGTYGICVESGEEIPFERLQAIPYTAYTVEHTPTRELSNDRPIEEQVMTPPPKGAGEVRQRNAGRFDDAGAWDAVEKYGTSNSPATAAKRDVTDYDENM</sequence>
<organism evidence="6 7">
    <name type="scientific">Paenibacillus polymyxa</name>
    <name type="common">Bacillus polymyxa</name>
    <dbReference type="NCBI Taxonomy" id="1406"/>
    <lineage>
        <taxon>Bacteria</taxon>
        <taxon>Bacillati</taxon>
        <taxon>Bacillota</taxon>
        <taxon>Bacilli</taxon>
        <taxon>Bacillales</taxon>
        <taxon>Paenibacillaceae</taxon>
        <taxon>Paenibacillus</taxon>
    </lineage>
</organism>
<dbReference type="Pfam" id="PF01258">
    <property type="entry name" value="zf-dskA_traR"/>
    <property type="match status" value="1"/>
</dbReference>
<dbReference type="InterPro" id="IPR014240">
    <property type="entry name" value="YteA"/>
</dbReference>
<protein>
    <submittedName>
        <fullName evidence="6">General stress protein 16O</fullName>
    </submittedName>
</protein>
<dbReference type="PANTHER" id="PTHR33823">
    <property type="entry name" value="RNA POLYMERASE-BINDING TRANSCRIPTION FACTOR DKSA-RELATED"/>
    <property type="match status" value="1"/>
</dbReference>
<dbReference type="InterPro" id="IPR037187">
    <property type="entry name" value="DnaK_N"/>
</dbReference>
<dbReference type="NCBIfam" id="TIGR02890">
    <property type="entry name" value="bacill_yteA"/>
    <property type="match status" value="1"/>
</dbReference>
<feature type="domain" description="Zinc finger DksA/TraR C4-type" evidence="5">
    <location>
        <begin position="92"/>
        <end position="120"/>
    </location>
</feature>
<proteinExistence type="predicted"/>
<evidence type="ECO:0000256" key="1">
    <source>
        <dbReference type="ARBA" id="ARBA00022723"/>
    </source>
</evidence>
<dbReference type="GO" id="GO:0008270">
    <property type="term" value="F:zinc ion binding"/>
    <property type="evidence" value="ECO:0007669"/>
    <property type="project" value="UniProtKB-KW"/>
</dbReference>
<dbReference type="AlphaFoldDB" id="A0A378XY60"/>
<keyword evidence="1" id="KW-0479">Metal-binding</keyword>
<dbReference type="PANTHER" id="PTHR33823:SF4">
    <property type="entry name" value="GENERAL STRESS PROTEIN 16O"/>
    <property type="match status" value="1"/>
</dbReference>
<dbReference type="SUPFAM" id="SSF109635">
    <property type="entry name" value="DnaK suppressor protein DksA, alpha-hairpin domain"/>
    <property type="match status" value="1"/>
</dbReference>
<dbReference type="PROSITE" id="PS51128">
    <property type="entry name" value="ZF_DKSA_2"/>
    <property type="match status" value="1"/>
</dbReference>
<reference evidence="6 7" key="1">
    <citation type="submission" date="2018-06" db="EMBL/GenBank/DDBJ databases">
        <authorList>
            <consortium name="Pathogen Informatics"/>
            <person name="Doyle S."/>
        </authorList>
    </citation>
    <scope>NUCLEOTIDE SEQUENCE [LARGE SCALE GENOMIC DNA]</scope>
    <source>
        <strain evidence="6 7">NCTC10343</strain>
    </source>
</reference>
<dbReference type="EMBL" id="UGSC01000001">
    <property type="protein sequence ID" value="SUA69403.1"/>
    <property type="molecule type" value="Genomic_DNA"/>
</dbReference>
<gene>
    <name evidence="6" type="primary">yocK</name>
    <name evidence="6" type="ORF">NCTC10343_02261</name>
</gene>
<keyword evidence="3" id="KW-0862">Zinc</keyword>
<feature type="region of interest" description="Disordered" evidence="4">
    <location>
        <begin position="29"/>
        <end position="57"/>
    </location>
</feature>
<keyword evidence="2" id="KW-0863">Zinc-finger</keyword>
<dbReference type="SUPFAM" id="SSF57716">
    <property type="entry name" value="Glucocorticoid receptor-like (DNA-binding domain)"/>
    <property type="match status" value="1"/>
</dbReference>
<dbReference type="Proteomes" id="UP000254400">
    <property type="component" value="Unassembled WGS sequence"/>
</dbReference>
<evidence type="ECO:0000313" key="6">
    <source>
        <dbReference type="EMBL" id="SUA69403.1"/>
    </source>
</evidence>
<evidence type="ECO:0000256" key="4">
    <source>
        <dbReference type="SAM" id="MobiDB-lite"/>
    </source>
</evidence>
<evidence type="ECO:0000313" key="7">
    <source>
        <dbReference type="Proteomes" id="UP000254400"/>
    </source>
</evidence>
<accession>A0A378XY60</accession>